<feature type="compositionally biased region" description="Basic and acidic residues" evidence="1">
    <location>
        <begin position="315"/>
        <end position="333"/>
    </location>
</feature>
<dbReference type="AlphaFoldDB" id="A0A8J5ZTP6"/>
<feature type="compositionally biased region" description="Gly residues" evidence="1">
    <location>
        <begin position="146"/>
        <end position="161"/>
    </location>
</feature>
<evidence type="ECO:0000256" key="1">
    <source>
        <dbReference type="SAM" id="MobiDB-lite"/>
    </source>
</evidence>
<feature type="region of interest" description="Disordered" evidence="1">
    <location>
        <begin position="684"/>
        <end position="710"/>
    </location>
</feature>
<feature type="compositionally biased region" description="Pro residues" evidence="1">
    <location>
        <begin position="234"/>
        <end position="245"/>
    </location>
</feature>
<feature type="compositionally biased region" description="Low complexity" evidence="1">
    <location>
        <begin position="19"/>
        <end position="32"/>
    </location>
</feature>
<dbReference type="EMBL" id="JAGFMF010012193">
    <property type="protein sequence ID" value="KAG8506022.1"/>
    <property type="molecule type" value="Genomic_DNA"/>
</dbReference>
<name>A0A8J5ZTP6_GALPY</name>
<feature type="region of interest" description="Disordered" evidence="1">
    <location>
        <begin position="448"/>
        <end position="479"/>
    </location>
</feature>
<accession>A0A8J5ZTP6</accession>
<protein>
    <submittedName>
        <fullName evidence="2">Uncharacterized protein</fullName>
    </submittedName>
</protein>
<keyword evidence="3" id="KW-1185">Reference proteome</keyword>
<feature type="compositionally biased region" description="Low complexity" evidence="1">
    <location>
        <begin position="213"/>
        <end position="226"/>
    </location>
</feature>
<evidence type="ECO:0000313" key="2">
    <source>
        <dbReference type="EMBL" id="KAG8506022.1"/>
    </source>
</evidence>
<feature type="region of interest" description="Disordered" evidence="1">
    <location>
        <begin position="142"/>
        <end position="249"/>
    </location>
</feature>
<comment type="caution">
    <text evidence="2">The sequence shown here is derived from an EMBL/GenBank/DDBJ whole genome shotgun (WGS) entry which is preliminary data.</text>
</comment>
<feature type="compositionally biased region" description="Gly residues" evidence="1">
    <location>
        <begin position="297"/>
        <end position="306"/>
    </location>
</feature>
<feature type="compositionally biased region" description="Basic and acidic residues" evidence="1">
    <location>
        <begin position="53"/>
        <end position="62"/>
    </location>
</feature>
<proteinExistence type="predicted"/>
<feature type="compositionally biased region" description="Pro residues" evidence="1">
    <location>
        <begin position="424"/>
        <end position="436"/>
    </location>
</feature>
<feature type="compositionally biased region" description="Low complexity" evidence="1">
    <location>
        <begin position="75"/>
        <end position="84"/>
    </location>
</feature>
<feature type="region of interest" description="Disordered" evidence="1">
    <location>
        <begin position="294"/>
        <end position="436"/>
    </location>
</feature>
<feature type="region of interest" description="Disordered" evidence="1">
    <location>
        <begin position="520"/>
        <end position="541"/>
    </location>
</feature>
<feature type="compositionally biased region" description="Low complexity" evidence="1">
    <location>
        <begin position="348"/>
        <end position="364"/>
    </location>
</feature>
<dbReference type="Proteomes" id="UP000700334">
    <property type="component" value="Unassembled WGS sequence"/>
</dbReference>
<feature type="compositionally biased region" description="Pro residues" evidence="1">
    <location>
        <begin position="104"/>
        <end position="125"/>
    </location>
</feature>
<sequence>MASPREQRAPRPRGPPPAAAARPGRRPGPLCAEPRRGAAGGGCAAGPGPAPERPGHCWDERTAPPPPDPAGRSNPAGAPGALSARGGGGVAARAPGALALGPPGRCPPAPSFYFWPPPPPPPPAALPAAAAFHLSARLPGREGAVAAGGGGDAGGGGGGGQEAAPASGPPGSRPRGGGGSGGGRRRLFLSAALQGLLRPARAGPRPPPPRLPLGPAARRAGSPGFPGAAGGGPGPGPGGRTPPRPGGAGCALAAAAPLLLGPDMEDGPSAHASCFRRLTECFLSPTRGRWSREAGACGAGALGGSGRRARGRRAPPRDRFRRLGESRDPRAAETRFLPLGVRPRSPLAGWGRPARPGAAQAGGASIPPGFGPERPAGGGDWPARAPSAGGRAPPRVHFLRRAGWWREDNGRPAGGRRRHRCGPAAPPPAPARRPWPCPCPGGGARVWAGSRGGRGSGDLREEPGARIAGRVRGEAARGRARLAGPGLAWAGPATPRRPDGARLLVALSAGLGAAGHRVRAQPLSAPAGPASAAPRGRLSSRWRLRLPAPRARAGPSTRWNLSDPRSGALWGAALGSRVSCAVQRPPGPPPARLGPKDLVAQRPWREGVPEPLAGGPASSRESAGHTLPAQDRVPGPRAQRLFSPLQSAPGCLPLQTLQGTALRGSGPALAGCWVDVLTGRLRSPLRRGPLSSDVRPPSRAGLGRPFLQHL</sequence>
<feature type="compositionally biased region" description="Low complexity" evidence="1">
    <location>
        <begin position="522"/>
        <end position="537"/>
    </location>
</feature>
<reference evidence="2" key="1">
    <citation type="journal article" date="2021" name="Evol. Appl.">
        <title>The genome of the Pyrenean desman and the effects of bottlenecks and inbreeding on the genomic landscape of an endangered species.</title>
        <authorList>
            <person name="Escoda L."/>
            <person name="Castresana J."/>
        </authorList>
    </citation>
    <scope>NUCLEOTIDE SEQUENCE</scope>
    <source>
        <strain evidence="2">IBE-C5619</strain>
    </source>
</reference>
<evidence type="ECO:0000313" key="3">
    <source>
        <dbReference type="Proteomes" id="UP000700334"/>
    </source>
</evidence>
<gene>
    <name evidence="2" type="ORF">J0S82_011701</name>
</gene>
<feature type="region of interest" description="Disordered" evidence="1">
    <location>
        <begin position="1"/>
        <end position="127"/>
    </location>
</feature>
<feature type="compositionally biased region" description="Low complexity" evidence="1">
    <location>
        <begin position="91"/>
        <end position="103"/>
    </location>
</feature>
<feature type="region of interest" description="Disordered" evidence="1">
    <location>
        <begin position="606"/>
        <end position="637"/>
    </location>
</feature>
<feature type="compositionally biased region" description="Low complexity" evidence="1">
    <location>
        <begin position="382"/>
        <end position="395"/>
    </location>
</feature>
<organism evidence="2 3">
    <name type="scientific">Galemys pyrenaicus</name>
    <name type="common">Iberian desman</name>
    <name type="synonym">Pyrenean desman</name>
    <dbReference type="NCBI Taxonomy" id="202257"/>
    <lineage>
        <taxon>Eukaryota</taxon>
        <taxon>Metazoa</taxon>
        <taxon>Chordata</taxon>
        <taxon>Craniata</taxon>
        <taxon>Vertebrata</taxon>
        <taxon>Euteleostomi</taxon>
        <taxon>Mammalia</taxon>
        <taxon>Eutheria</taxon>
        <taxon>Laurasiatheria</taxon>
        <taxon>Eulipotyphla</taxon>
        <taxon>Talpidae</taxon>
        <taxon>Galemys</taxon>
    </lineage>
</organism>